<dbReference type="EMBL" id="UINC01123401">
    <property type="protein sequence ID" value="SVC99854.1"/>
    <property type="molecule type" value="Genomic_DNA"/>
</dbReference>
<dbReference type="Gene3D" id="3.40.50.720">
    <property type="entry name" value="NAD(P)-binding Rossmann-like Domain"/>
    <property type="match status" value="1"/>
</dbReference>
<feature type="non-terminal residue" evidence="1">
    <location>
        <position position="1"/>
    </location>
</feature>
<organism evidence="1">
    <name type="scientific">marine metagenome</name>
    <dbReference type="NCBI Taxonomy" id="408172"/>
    <lineage>
        <taxon>unclassified sequences</taxon>
        <taxon>metagenomes</taxon>
        <taxon>ecological metagenomes</taxon>
    </lineage>
</organism>
<sequence length="36" mass="4006">PHIAWAAKEARQRSLDEIAKNIACYLKGKPRNVVTG</sequence>
<proteinExistence type="predicted"/>
<accession>A0A382RQ88</accession>
<reference evidence="1" key="1">
    <citation type="submission" date="2018-05" db="EMBL/GenBank/DDBJ databases">
        <authorList>
            <person name="Lanie J.A."/>
            <person name="Ng W.-L."/>
            <person name="Kazmierczak K.M."/>
            <person name="Andrzejewski T.M."/>
            <person name="Davidsen T.M."/>
            <person name="Wayne K.J."/>
            <person name="Tettelin H."/>
            <person name="Glass J.I."/>
            <person name="Rusch D."/>
            <person name="Podicherti R."/>
            <person name="Tsui H.-C.T."/>
            <person name="Winkler M.E."/>
        </authorList>
    </citation>
    <scope>NUCLEOTIDE SEQUENCE</scope>
</reference>
<evidence type="ECO:0000313" key="1">
    <source>
        <dbReference type="EMBL" id="SVC99854.1"/>
    </source>
</evidence>
<protein>
    <recommendedName>
        <fullName evidence="2">D-isomer specific 2-hydroxyacid dehydrogenase NAD-binding domain-containing protein</fullName>
    </recommendedName>
</protein>
<gene>
    <name evidence="1" type="ORF">METZ01_LOCUS352708</name>
</gene>
<dbReference type="AlphaFoldDB" id="A0A382RQ88"/>
<evidence type="ECO:0008006" key="2">
    <source>
        <dbReference type="Google" id="ProtNLM"/>
    </source>
</evidence>
<name>A0A382RQ88_9ZZZZ</name>